<name>A0ABQ7HA77_DUNSA</name>
<comment type="caution">
    <text evidence="2">The sequence shown here is derived from an EMBL/GenBank/DDBJ whole genome shotgun (WGS) entry which is preliminary data.</text>
</comment>
<protein>
    <recommendedName>
        <fullName evidence="1">Peptidase C14 caspase domain-containing protein</fullName>
    </recommendedName>
</protein>
<dbReference type="InterPro" id="IPR011600">
    <property type="entry name" value="Pept_C14_caspase"/>
</dbReference>
<evidence type="ECO:0000313" key="2">
    <source>
        <dbReference type="EMBL" id="KAF5843754.1"/>
    </source>
</evidence>
<accession>A0ABQ7HA77</accession>
<dbReference type="Proteomes" id="UP000815325">
    <property type="component" value="Unassembled WGS sequence"/>
</dbReference>
<dbReference type="Pfam" id="PF00656">
    <property type="entry name" value="Peptidase_C14"/>
    <property type="match status" value="1"/>
</dbReference>
<reference evidence="2" key="1">
    <citation type="submission" date="2017-08" db="EMBL/GenBank/DDBJ databases">
        <authorList>
            <person name="Polle J.E."/>
            <person name="Barry K."/>
            <person name="Cushman J."/>
            <person name="Schmutz J."/>
            <person name="Tran D."/>
            <person name="Hathwaick L.T."/>
            <person name="Yim W.C."/>
            <person name="Jenkins J."/>
            <person name="Mckie-Krisberg Z.M."/>
            <person name="Prochnik S."/>
            <person name="Lindquist E."/>
            <person name="Dockter R.B."/>
            <person name="Adam C."/>
            <person name="Molina H."/>
            <person name="Bunkerborg J."/>
            <person name="Jin E."/>
            <person name="Buchheim M."/>
            <person name="Magnuson J."/>
        </authorList>
    </citation>
    <scope>NUCLEOTIDE SEQUENCE</scope>
    <source>
        <strain evidence="2">CCAP 19/18</strain>
    </source>
</reference>
<evidence type="ECO:0000313" key="3">
    <source>
        <dbReference type="Proteomes" id="UP000815325"/>
    </source>
</evidence>
<keyword evidence="3" id="KW-1185">Reference proteome</keyword>
<dbReference type="Gene3D" id="3.40.50.12660">
    <property type="match status" value="1"/>
</dbReference>
<gene>
    <name evidence="2" type="ORF">DUNSADRAFT_8270</name>
</gene>
<proteinExistence type="predicted"/>
<feature type="domain" description="Peptidase C14 caspase" evidence="1">
    <location>
        <begin position="8"/>
        <end position="87"/>
    </location>
</feature>
<evidence type="ECO:0000259" key="1">
    <source>
        <dbReference type="Pfam" id="PF00656"/>
    </source>
</evidence>
<sequence>MQQIEMQRKEPLNENVGILLSGCMERECAADVKPRNSEPHGAFSHTVNMLLRQMHKEGTTVTYRNLILGVRDSLSKRRFKQSPCLEGSEKWADTAFILRD</sequence>
<dbReference type="EMBL" id="MU069438">
    <property type="protein sequence ID" value="KAF5843754.1"/>
    <property type="molecule type" value="Genomic_DNA"/>
</dbReference>
<organism evidence="2 3">
    <name type="scientific">Dunaliella salina</name>
    <name type="common">Green alga</name>
    <name type="synonym">Protococcus salinus</name>
    <dbReference type="NCBI Taxonomy" id="3046"/>
    <lineage>
        <taxon>Eukaryota</taxon>
        <taxon>Viridiplantae</taxon>
        <taxon>Chlorophyta</taxon>
        <taxon>core chlorophytes</taxon>
        <taxon>Chlorophyceae</taxon>
        <taxon>CS clade</taxon>
        <taxon>Chlamydomonadales</taxon>
        <taxon>Dunaliellaceae</taxon>
        <taxon>Dunaliella</taxon>
    </lineage>
</organism>